<dbReference type="RefSeq" id="WP_229526422.1">
    <property type="nucleotide sequence ID" value="NZ_JAFFQR010000112.1"/>
</dbReference>
<evidence type="ECO:0000313" key="1">
    <source>
        <dbReference type="EMBL" id="MFD1460450.1"/>
    </source>
</evidence>
<comment type="caution">
    <text evidence="1">The sequence shown here is derived from an EMBL/GenBank/DDBJ whole genome shotgun (WGS) entry which is preliminary data.</text>
</comment>
<protein>
    <submittedName>
        <fullName evidence="1">Uncharacterized protein</fullName>
    </submittedName>
</protein>
<dbReference type="EMBL" id="JBHTNZ010000002">
    <property type="protein sequence ID" value="MFD1460450.1"/>
    <property type="molecule type" value="Genomic_DNA"/>
</dbReference>
<reference evidence="2" key="1">
    <citation type="journal article" date="2019" name="Int. J. Syst. Evol. Microbiol.">
        <title>The Global Catalogue of Microorganisms (GCM) 10K type strain sequencing project: providing services to taxonomists for standard genome sequencing and annotation.</title>
        <authorList>
            <consortium name="The Broad Institute Genomics Platform"/>
            <consortium name="The Broad Institute Genome Sequencing Center for Infectious Disease"/>
            <person name="Wu L."/>
            <person name="Ma J."/>
        </authorList>
    </citation>
    <scope>NUCLEOTIDE SEQUENCE [LARGE SCALE GENOMIC DNA]</scope>
    <source>
        <strain evidence="2">CCM 9147</strain>
    </source>
</reference>
<keyword evidence="2" id="KW-1185">Reference proteome</keyword>
<dbReference type="Proteomes" id="UP001597340">
    <property type="component" value="Unassembled WGS sequence"/>
</dbReference>
<organism evidence="1 2">
    <name type="scientific">Paenibacillus farraposensis</name>
    <dbReference type="NCBI Taxonomy" id="2807095"/>
    <lineage>
        <taxon>Bacteria</taxon>
        <taxon>Bacillati</taxon>
        <taxon>Bacillota</taxon>
        <taxon>Bacilli</taxon>
        <taxon>Bacillales</taxon>
        <taxon>Paenibacillaceae</taxon>
        <taxon>Paenibacillus</taxon>
    </lineage>
</organism>
<accession>A0ABW4DBU6</accession>
<evidence type="ECO:0000313" key="2">
    <source>
        <dbReference type="Proteomes" id="UP001597340"/>
    </source>
</evidence>
<name>A0ABW4DBU6_9BACL</name>
<gene>
    <name evidence="1" type="ORF">ACFQ5D_03110</name>
</gene>
<sequence>MSISLRIERKSGGEPIEFVRGEVIGFTYKNNSSINLSAKSPNLTHSLHIRSKIPLHSLPSVINNADKSNMLYTWANTEYKPDSEDYYRKCNIQIVRNENTIRDITFTHAYVDEYQEQIDTSKEILEFELVLKQKEDQLGKIQYSPQVEPKETREQDQSDVSQEVLENSKNMLVYAGPFEYPVYAGPFENPMVELDAGPFENPMVELEKTWVRGVEKVKKSTDTVIHYPDRKVFTSVAVPIARKMYGNITANLLQHSLDYKPGNLYFNEWSYEAQQIKKSKEHIAIVNDEVKEANGKKVKSFSYNGSARLESDKDLYNAFHKMYYKINGNYVDGQWKITTIYYDKYNFEFNFKQMFTGNNKLGWAAANLTNIMESWGTLNEYTSYVTVTDTRKAWK</sequence>
<proteinExistence type="predicted"/>